<reference evidence="2" key="1">
    <citation type="submission" date="2022-11" db="EMBL/GenBank/DDBJ databases">
        <title>Minimal conservation of predation-associated metabolite biosynthetic gene clusters underscores biosynthetic potential of Myxococcota including descriptions for ten novel species: Archangium lansinium sp. nov., Myxococcus landrumus sp. nov., Nannocystis bai.</title>
        <authorList>
            <person name="Ahearne A."/>
            <person name="Stevens C."/>
            <person name="Dowd S."/>
        </authorList>
    </citation>
    <scope>NUCLEOTIDE SEQUENCE</scope>
    <source>
        <strain evidence="2">Fl3</strain>
    </source>
</reference>
<evidence type="ECO:0000313" key="3">
    <source>
        <dbReference type="Proteomes" id="UP001164459"/>
    </source>
</evidence>
<dbReference type="SUPFAM" id="SSF52540">
    <property type="entry name" value="P-loop containing nucleoside triphosphate hydrolases"/>
    <property type="match status" value="1"/>
</dbReference>
<dbReference type="Proteomes" id="UP001164459">
    <property type="component" value="Chromosome"/>
</dbReference>
<proteinExistence type="predicted"/>
<keyword evidence="2" id="KW-0067">ATP-binding</keyword>
<keyword evidence="2" id="KW-0547">Nucleotide-binding</keyword>
<feature type="region of interest" description="Disordered" evidence="1">
    <location>
        <begin position="139"/>
        <end position="160"/>
    </location>
</feature>
<name>A0ABY7HB38_9BACT</name>
<protein>
    <submittedName>
        <fullName evidence="2">ATP-binding protein</fullName>
    </submittedName>
</protein>
<organism evidence="2 3">
    <name type="scientific">Nannocystis punicea</name>
    <dbReference type="NCBI Taxonomy" id="2995304"/>
    <lineage>
        <taxon>Bacteria</taxon>
        <taxon>Pseudomonadati</taxon>
        <taxon>Myxococcota</taxon>
        <taxon>Polyangia</taxon>
        <taxon>Nannocystales</taxon>
        <taxon>Nannocystaceae</taxon>
        <taxon>Nannocystis</taxon>
    </lineage>
</organism>
<evidence type="ECO:0000313" key="2">
    <source>
        <dbReference type="EMBL" id="WAS96477.1"/>
    </source>
</evidence>
<sequence>MASAAADLHAFLVRRYTDPQKLWQLVDLQLGPELSSELPVGAPAKTLAHNVVKCCQEQGRTLELFAALEGEAGNRGEELARIIAAWLVEHEDPSLNEARERYAEHARRTARRPPLDTQVARFLDDADYDLDRVWIPLTSRPLAPPQQPRIEDEAEKRQRTEIPPTQVVEAAAPVLELWPKQTRWLVLLGDPGAGKSVVARRALIEQLGVAERTPVRIELGRYATWAARQTGRRDLLRFLGEAFGEDGVPLSELQLRSLALADRLTWIVDGLDEIADADLRSRCVEQLANLRHRGPVLVTTRPRGVAGPREALREAGYAIHEMCPLDDATLTHLGRRWREAGLIDEAALQRALSTASVREQMRSPLIATFVLVLARKGTPLQQRQRVLAEISALMVRTWAERRRPLLLDASGRMAFLRGLAWTMLTAVERGAENVIEHAALHRFAARFFRERERLSRDEAAARADDLIAELKLDVHALSQLGGESYGFVHRSLLEFFAADALAESTEEVILARFADWQQGTWTEVLPMTCGLLAGHDAPLAVRAVQRVFADCAPLASSQLLAAGEFAVRCFAEIEAPGPEFGPLAATLTELWIAQASLGELDMRGLAAALRPIGPRWPGARRLWEWSEATGGRGFTFAIPEYSVQLDSGPRLLPLVHVVVAVTAAAARPRLLARLLDKHAVLTPFAEGLAAMGPWTDAERELLTRSLDRFGWPWDAQVVAWLGDLAGTTAEARLLALLSDEGRSPIVRLFTAALLLSSSTRRAEAVAALADDISELAELSRTIALQEVNAQIVATLLRSGPAAADELCGQLMAQETPELRAIACLVAAHRGDETAAAAFVAMLRCDDRRSHDAANWALAQGLLRDGIDRVLTLLHGDPSCLTLAWAAMTAPVVAEQRGRWEFAQTLWCHLADAGEWSANLRWLAVAALLARPAWRELGMQRLGGISPDTEPNSPNMDTALRRLGEHPDGPERLRELLAAETDRVRRRWIAQALLERVPADLAAAAELRRQAHGSTDRAEQYLLAQAMRRLGLPRADWAPLAPKILAHAPHPIARCAAATLLGDCTDLRRLEAELAANESDPRQPSVDAEVRALAGALLRCEALRLQLAGGADDPAGPGLSSRR</sequence>
<dbReference type="RefSeq" id="WP_269038828.1">
    <property type="nucleotide sequence ID" value="NZ_CP114040.1"/>
</dbReference>
<evidence type="ECO:0000256" key="1">
    <source>
        <dbReference type="SAM" id="MobiDB-lite"/>
    </source>
</evidence>
<dbReference type="GO" id="GO:0005524">
    <property type="term" value="F:ATP binding"/>
    <property type="evidence" value="ECO:0007669"/>
    <property type="project" value="UniProtKB-KW"/>
</dbReference>
<dbReference type="EMBL" id="CP114040">
    <property type="protein sequence ID" value="WAS96477.1"/>
    <property type="molecule type" value="Genomic_DNA"/>
</dbReference>
<feature type="compositionally biased region" description="Basic and acidic residues" evidence="1">
    <location>
        <begin position="149"/>
        <end position="160"/>
    </location>
</feature>
<accession>A0ABY7HB38</accession>
<dbReference type="InterPro" id="IPR027417">
    <property type="entry name" value="P-loop_NTPase"/>
</dbReference>
<dbReference type="Gene3D" id="3.40.50.300">
    <property type="entry name" value="P-loop containing nucleotide triphosphate hydrolases"/>
    <property type="match status" value="1"/>
</dbReference>
<keyword evidence="3" id="KW-1185">Reference proteome</keyword>
<gene>
    <name evidence="2" type="ORF">O0S08_09985</name>
</gene>